<feature type="transmembrane region" description="Helical" evidence="1">
    <location>
        <begin position="141"/>
        <end position="165"/>
    </location>
</feature>
<evidence type="ECO:0000256" key="2">
    <source>
        <dbReference type="SAM" id="SignalP"/>
    </source>
</evidence>
<dbReference type="EMBL" id="BOMM01000090">
    <property type="protein sequence ID" value="GIE16550.1"/>
    <property type="molecule type" value="Genomic_DNA"/>
</dbReference>
<keyword evidence="1" id="KW-1133">Transmembrane helix</keyword>
<gene>
    <name evidence="3" type="ORF">Afe05nite_83900</name>
</gene>
<feature type="chain" id="PRO_5038974801" description="Integral membrane protein" evidence="2">
    <location>
        <begin position="24"/>
        <end position="230"/>
    </location>
</feature>
<name>A0A919JA43_9ACTN</name>
<keyword evidence="4" id="KW-1185">Reference proteome</keyword>
<keyword evidence="2" id="KW-0732">Signal</keyword>
<evidence type="ECO:0000313" key="3">
    <source>
        <dbReference type="EMBL" id="GIE16550.1"/>
    </source>
</evidence>
<organism evidence="3 4">
    <name type="scientific">Paractinoplanes ferrugineus</name>
    <dbReference type="NCBI Taxonomy" id="113564"/>
    <lineage>
        <taxon>Bacteria</taxon>
        <taxon>Bacillati</taxon>
        <taxon>Actinomycetota</taxon>
        <taxon>Actinomycetes</taxon>
        <taxon>Micromonosporales</taxon>
        <taxon>Micromonosporaceae</taxon>
        <taxon>Paractinoplanes</taxon>
    </lineage>
</organism>
<evidence type="ECO:0008006" key="5">
    <source>
        <dbReference type="Google" id="ProtNLM"/>
    </source>
</evidence>
<accession>A0A919JA43</accession>
<feature type="transmembrane region" description="Helical" evidence="1">
    <location>
        <begin position="65"/>
        <end position="84"/>
    </location>
</feature>
<dbReference type="Proteomes" id="UP000598174">
    <property type="component" value="Unassembled WGS sequence"/>
</dbReference>
<sequence length="230" mass="22630">MLAVLAGTAAALLAMPASWSDYAARDGSGLGPAELTPYPPMLPVLIVAIAVAGVVGALRPAAVRASAVLAALAALQAGGIALVASRDWRNYAGAGGASPGRAAAGSLLAVGLVAVAVAAVGVSVLLYRTVHGSHQPHRPQVVGAAIAGVAIAVLLPVLLCAHWNYSGATAAGQFFLWWSLPWGAGIAAAGTVRDAAARQAAFLGVLASVLLALLCVAAPTVQGFGVRLPG</sequence>
<feature type="signal peptide" evidence="2">
    <location>
        <begin position="1"/>
        <end position="23"/>
    </location>
</feature>
<dbReference type="AlphaFoldDB" id="A0A919JA43"/>
<protein>
    <recommendedName>
        <fullName evidence="5">Integral membrane protein</fullName>
    </recommendedName>
</protein>
<reference evidence="3" key="1">
    <citation type="submission" date="2021-01" db="EMBL/GenBank/DDBJ databases">
        <title>Whole genome shotgun sequence of Actinoplanes ferrugineus NBRC 15555.</title>
        <authorList>
            <person name="Komaki H."/>
            <person name="Tamura T."/>
        </authorList>
    </citation>
    <scope>NUCLEOTIDE SEQUENCE</scope>
    <source>
        <strain evidence="3">NBRC 15555</strain>
    </source>
</reference>
<proteinExistence type="predicted"/>
<feature type="transmembrane region" description="Helical" evidence="1">
    <location>
        <begin position="104"/>
        <end position="129"/>
    </location>
</feature>
<keyword evidence="1" id="KW-0812">Transmembrane</keyword>
<feature type="transmembrane region" description="Helical" evidence="1">
    <location>
        <begin position="201"/>
        <end position="221"/>
    </location>
</feature>
<feature type="transmembrane region" description="Helical" evidence="1">
    <location>
        <begin position="39"/>
        <end position="58"/>
    </location>
</feature>
<evidence type="ECO:0000313" key="4">
    <source>
        <dbReference type="Proteomes" id="UP000598174"/>
    </source>
</evidence>
<feature type="transmembrane region" description="Helical" evidence="1">
    <location>
        <begin position="171"/>
        <end position="189"/>
    </location>
</feature>
<keyword evidence="1" id="KW-0472">Membrane</keyword>
<evidence type="ECO:0000256" key="1">
    <source>
        <dbReference type="SAM" id="Phobius"/>
    </source>
</evidence>
<comment type="caution">
    <text evidence="3">The sequence shown here is derived from an EMBL/GenBank/DDBJ whole genome shotgun (WGS) entry which is preliminary data.</text>
</comment>